<gene>
    <name evidence="1" type="ORF">FC18_GL001917</name>
</gene>
<organism evidence="1 2">
    <name type="scientific">Lacticaseibacillus sharpeae JCM 1186 = DSM 20505</name>
    <dbReference type="NCBI Taxonomy" id="1291052"/>
    <lineage>
        <taxon>Bacteria</taxon>
        <taxon>Bacillati</taxon>
        <taxon>Bacillota</taxon>
        <taxon>Bacilli</taxon>
        <taxon>Lactobacillales</taxon>
        <taxon>Lactobacillaceae</taxon>
        <taxon>Lacticaseibacillus</taxon>
    </lineage>
</organism>
<comment type="caution">
    <text evidence="1">The sequence shown here is derived from an EMBL/GenBank/DDBJ whole genome shotgun (WGS) entry which is preliminary data.</text>
</comment>
<evidence type="ECO:0000313" key="2">
    <source>
        <dbReference type="Proteomes" id="UP000051679"/>
    </source>
</evidence>
<keyword evidence="2" id="KW-1185">Reference proteome</keyword>
<dbReference type="Proteomes" id="UP000051679">
    <property type="component" value="Unassembled WGS sequence"/>
</dbReference>
<dbReference type="Pfam" id="PF14014">
    <property type="entry name" value="DUF4230"/>
    <property type="match status" value="1"/>
</dbReference>
<protein>
    <recommendedName>
        <fullName evidence="3">DUF4230 domain-containing protein</fullName>
    </recommendedName>
</protein>
<accession>A0A0R1ZS94</accession>
<evidence type="ECO:0000313" key="1">
    <source>
        <dbReference type="EMBL" id="KRM54875.1"/>
    </source>
</evidence>
<reference evidence="1 2" key="1">
    <citation type="journal article" date="2015" name="Genome Announc.">
        <title>Expanding the biotechnology potential of lactobacilli through comparative genomics of 213 strains and associated genera.</title>
        <authorList>
            <person name="Sun Z."/>
            <person name="Harris H.M."/>
            <person name="McCann A."/>
            <person name="Guo C."/>
            <person name="Argimon S."/>
            <person name="Zhang W."/>
            <person name="Yang X."/>
            <person name="Jeffery I.B."/>
            <person name="Cooney J.C."/>
            <person name="Kagawa T.F."/>
            <person name="Liu W."/>
            <person name="Song Y."/>
            <person name="Salvetti E."/>
            <person name="Wrobel A."/>
            <person name="Rasinkangas P."/>
            <person name="Parkhill J."/>
            <person name="Rea M.C."/>
            <person name="O'Sullivan O."/>
            <person name="Ritari J."/>
            <person name="Douillard F.P."/>
            <person name="Paul Ross R."/>
            <person name="Yang R."/>
            <person name="Briner A.E."/>
            <person name="Felis G.E."/>
            <person name="de Vos W.M."/>
            <person name="Barrangou R."/>
            <person name="Klaenhammer T.R."/>
            <person name="Caufield P.W."/>
            <person name="Cui Y."/>
            <person name="Zhang H."/>
            <person name="O'Toole P.W."/>
        </authorList>
    </citation>
    <scope>NUCLEOTIDE SEQUENCE [LARGE SCALE GENOMIC DNA]</scope>
    <source>
        <strain evidence="1 2">DSM 20505</strain>
    </source>
</reference>
<dbReference type="InterPro" id="IPR025324">
    <property type="entry name" value="DUF4230"/>
</dbReference>
<evidence type="ECO:0008006" key="3">
    <source>
        <dbReference type="Google" id="ProtNLM"/>
    </source>
</evidence>
<dbReference type="AlphaFoldDB" id="A0A0R1ZS94"/>
<proteinExistence type="predicted"/>
<name>A0A0R1ZS94_9LACO</name>
<sequence length="171" mass="19438">MAIRSTGTETEKSTANYDVKEVGQLDTTSIYYDKVVKTNEVKKFLNVKVGKETSLYIFHFKAQIYYNLDKAHSDYNESTKTLTVTMPQPEVKLLLKDSNYAADCDYYKVKDSMLIADKNNKGLKIQKEAAQDVKTDILAKKDFTNTAQQSAKKVLSKMFSNDKIKVVCEFA</sequence>
<dbReference type="EMBL" id="AYYO01000043">
    <property type="protein sequence ID" value="KRM54875.1"/>
    <property type="molecule type" value="Genomic_DNA"/>
</dbReference>
<dbReference type="PATRIC" id="fig|1291052.5.peg.1979"/>